<comment type="subcellular location">
    <subcellularLocation>
        <location evidence="1">Cell projection</location>
        <location evidence="1">Cilium</location>
    </subcellularLocation>
    <subcellularLocation>
        <location evidence="2">Cytoplasm</location>
        <location evidence="2">Cytoskeleton</location>
    </subcellularLocation>
</comment>
<accession>A0ABD2Q737</accession>
<keyword evidence="5" id="KW-0966">Cell projection</keyword>
<dbReference type="InterPro" id="IPR052102">
    <property type="entry name" value="Enkurin_domain-protein"/>
</dbReference>
<evidence type="ECO:0000256" key="4">
    <source>
        <dbReference type="ARBA" id="ARBA00023212"/>
    </source>
</evidence>
<dbReference type="EMBL" id="JBJKFK010000764">
    <property type="protein sequence ID" value="KAL3315384.1"/>
    <property type="molecule type" value="Genomic_DNA"/>
</dbReference>
<dbReference type="GO" id="GO:0005856">
    <property type="term" value="C:cytoskeleton"/>
    <property type="evidence" value="ECO:0007669"/>
    <property type="project" value="UniProtKB-SubCell"/>
</dbReference>
<organism evidence="7 8">
    <name type="scientific">Cichlidogyrus casuarinus</name>
    <dbReference type="NCBI Taxonomy" id="1844966"/>
    <lineage>
        <taxon>Eukaryota</taxon>
        <taxon>Metazoa</taxon>
        <taxon>Spiralia</taxon>
        <taxon>Lophotrochozoa</taxon>
        <taxon>Platyhelminthes</taxon>
        <taxon>Monogenea</taxon>
        <taxon>Monopisthocotylea</taxon>
        <taxon>Dactylogyridea</taxon>
        <taxon>Ancyrocephalidae</taxon>
        <taxon>Cichlidogyrus</taxon>
    </lineage>
</organism>
<name>A0ABD2Q737_9PLAT</name>
<dbReference type="GO" id="GO:0005929">
    <property type="term" value="C:cilium"/>
    <property type="evidence" value="ECO:0007669"/>
    <property type="project" value="UniProtKB-SubCell"/>
</dbReference>
<sequence length="227" mass="26903">MNRKCERIENLLLRVSQGNKSERPKKIVKFFSSPVYKPRCKENVVVCEDLPKKPRVPSHEVKNQPTRSTVCFVTQNIIDAVTQLPKNSSAERQWYVDDKNGTRRPHFSLNTHSGLTKLYVYKDGFGEVPFYVTKWKEEYVKTVEAEKAQLMDKKYLEDNYYFKISDEERKDILHRLRVRWNQCNHKFLIIPAYSTGVSIHNYRMALEKEMNLLEELIDALDNSRHIF</sequence>
<evidence type="ECO:0000313" key="8">
    <source>
        <dbReference type="Proteomes" id="UP001626550"/>
    </source>
</evidence>
<evidence type="ECO:0000256" key="1">
    <source>
        <dbReference type="ARBA" id="ARBA00004138"/>
    </source>
</evidence>
<feature type="domain" description="Enkurin" evidence="6">
    <location>
        <begin position="126"/>
        <end position="222"/>
    </location>
</feature>
<gene>
    <name evidence="7" type="ORF">Ciccas_005983</name>
</gene>
<reference evidence="7 8" key="1">
    <citation type="submission" date="2024-11" db="EMBL/GenBank/DDBJ databases">
        <title>Adaptive evolution of stress response genes in parasites aligns with host niche diversity.</title>
        <authorList>
            <person name="Hahn C."/>
            <person name="Resl P."/>
        </authorList>
    </citation>
    <scope>NUCLEOTIDE SEQUENCE [LARGE SCALE GENOMIC DNA]</scope>
    <source>
        <strain evidence="7">EGGRZ-B1_66</strain>
        <tissue evidence="7">Body</tissue>
    </source>
</reference>
<evidence type="ECO:0000256" key="2">
    <source>
        <dbReference type="ARBA" id="ARBA00004245"/>
    </source>
</evidence>
<dbReference type="AlphaFoldDB" id="A0ABD2Q737"/>
<evidence type="ECO:0000313" key="7">
    <source>
        <dbReference type="EMBL" id="KAL3315384.1"/>
    </source>
</evidence>
<dbReference type="InterPro" id="IPR027012">
    <property type="entry name" value="Enkurin_dom"/>
</dbReference>
<dbReference type="Proteomes" id="UP001626550">
    <property type="component" value="Unassembled WGS sequence"/>
</dbReference>
<evidence type="ECO:0000256" key="5">
    <source>
        <dbReference type="ARBA" id="ARBA00023273"/>
    </source>
</evidence>
<feature type="non-terminal residue" evidence="7">
    <location>
        <position position="227"/>
    </location>
</feature>
<dbReference type="PANTHER" id="PTHR21490">
    <property type="entry name" value="ENKURIN-RELATED"/>
    <property type="match status" value="1"/>
</dbReference>
<evidence type="ECO:0000256" key="3">
    <source>
        <dbReference type="ARBA" id="ARBA00022490"/>
    </source>
</evidence>
<keyword evidence="8" id="KW-1185">Reference proteome</keyword>
<keyword evidence="4" id="KW-0206">Cytoskeleton</keyword>
<comment type="caution">
    <text evidence="7">The sequence shown here is derived from an EMBL/GenBank/DDBJ whole genome shotgun (WGS) entry which is preliminary data.</text>
</comment>
<dbReference type="PANTHER" id="PTHR21490:SF0">
    <property type="entry name" value="ENKURIN"/>
    <property type="match status" value="1"/>
</dbReference>
<proteinExistence type="predicted"/>
<evidence type="ECO:0000259" key="6">
    <source>
        <dbReference type="Pfam" id="PF13864"/>
    </source>
</evidence>
<protein>
    <recommendedName>
        <fullName evidence="6">Enkurin domain-containing protein</fullName>
    </recommendedName>
</protein>
<dbReference type="Pfam" id="PF13864">
    <property type="entry name" value="Enkurin"/>
    <property type="match status" value="1"/>
</dbReference>
<keyword evidence="3" id="KW-0963">Cytoplasm</keyword>